<dbReference type="PANTHER" id="PTHR33048:SF92">
    <property type="entry name" value="INTEGRAL MEMBRANE PROTEIN"/>
    <property type="match status" value="1"/>
</dbReference>
<keyword evidence="3 6" id="KW-1133">Transmembrane helix</keyword>
<comment type="subcellular location">
    <subcellularLocation>
        <location evidence="1">Membrane</location>
        <topology evidence="1">Multi-pass membrane protein</topology>
    </subcellularLocation>
</comment>
<evidence type="ECO:0000256" key="6">
    <source>
        <dbReference type="SAM" id="Phobius"/>
    </source>
</evidence>
<feature type="transmembrane region" description="Helical" evidence="6">
    <location>
        <begin position="120"/>
        <end position="142"/>
    </location>
</feature>
<evidence type="ECO:0000256" key="5">
    <source>
        <dbReference type="ARBA" id="ARBA00038359"/>
    </source>
</evidence>
<feature type="domain" description="Rhodopsin" evidence="7">
    <location>
        <begin position="48"/>
        <end position="293"/>
    </location>
</feature>
<gene>
    <name evidence="8" type="ORF">P171DRAFT_470138</name>
</gene>
<dbReference type="GO" id="GO:0016020">
    <property type="term" value="C:membrane"/>
    <property type="evidence" value="ECO:0007669"/>
    <property type="project" value="UniProtKB-SubCell"/>
</dbReference>
<feature type="transmembrane region" description="Helical" evidence="6">
    <location>
        <begin position="198"/>
        <end position="223"/>
    </location>
</feature>
<name>A0A9P4PQ53_9PLEO</name>
<feature type="transmembrane region" description="Helical" evidence="6">
    <location>
        <begin position="154"/>
        <end position="178"/>
    </location>
</feature>
<feature type="transmembrane region" description="Helical" evidence="6">
    <location>
        <begin position="32"/>
        <end position="51"/>
    </location>
</feature>
<accession>A0A9P4PQ53</accession>
<proteinExistence type="inferred from homology"/>
<dbReference type="AlphaFoldDB" id="A0A9P4PQ53"/>
<evidence type="ECO:0000259" key="7">
    <source>
        <dbReference type="Pfam" id="PF20684"/>
    </source>
</evidence>
<keyword evidence="2 6" id="KW-0812">Transmembrane</keyword>
<evidence type="ECO:0000256" key="4">
    <source>
        <dbReference type="ARBA" id="ARBA00023136"/>
    </source>
</evidence>
<feature type="transmembrane region" description="Helical" evidence="6">
    <location>
        <begin position="63"/>
        <end position="84"/>
    </location>
</feature>
<dbReference type="Proteomes" id="UP000799764">
    <property type="component" value="Unassembled WGS sequence"/>
</dbReference>
<sequence>MPAVGSLTPEQVVEAEERIRNAGRIPMISLELSLGILFGLAVLTCTGRMIIRLSSRGRLALDDGLLIFALFCLAFSTGIMYKIAPNYYIVQALIRGDPAAKILASTQGYRRLTAHYNWSFANIVLSWTTIFFVKGSYFALFYPMMSVMSKHVLWFYWAAAAFSAASWFVLAFGSNFILCKELGTAAVKCYFNNSRHGMLTLLAVTATLDGLTNLTIVIIPIFILHKSTMRGMVRLGVGIFLMLSVFMLICSIVRAAGVYYQGIIDCRWQSYWCHVEACIAVIMGSLTVYRSTLVGSNEVPNKMQSYLYKWFGITADQSQDDMSVLMQNAAKKGMQPEQDISNEETLVGTYNDERKSTVSVKHV</sequence>
<comment type="caution">
    <text evidence="8">The sequence shown here is derived from an EMBL/GenBank/DDBJ whole genome shotgun (WGS) entry which is preliminary data.</text>
</comment>
<keyword evidence="4 6" id="KW-0472">Membrane</keyword>
<organism evidence="8 9">
    <name type="scientific">Karstenula rhodostoma CBS 690.94</name>
    <dbReference type="NCBI Taxonomy" id="1392251"/>
    <lineage>
        <taxon>Eukaryota</taxon>
        <taxon>Fungi</taxon>
        <taxon>Dikarya</taxon>
        <taxon>Ascomycota</taxon>
        <taxon>Pezizomycotina</taxon>
        <taxon>Dothideomycetes</taxon>
        <taxon>Pleosporomycetidae</taxon>
        <taxon>Pleosporales</taxon>
        <taxon>Massarineae</taxon>
        <taxon>Didymosphaeriaceae</taxon>
        <taxon>Karstenula</taxon>
    </lineage>
</organism>
<reference evidence="8" key="1">
    <citation type="journal article" date="2020" name="Stud. Mycol.">
        <title>101 Dothideomycetes genomes: a test case for predicting lifestyles and emergence of pathogens.</title>
        <authorList>
            <person name="Haridas S."/>
            <person name="Albert R."/>
            <person name="Binder M."/>
            <person name="Bloem J."/>
            <person name="Labutti K."/>
            <person name="Salamov A."/>
            <person name="Andreopoulos B."/>
            <person name="Baker S."/>
            <person name="Barry K."/>
            <person name="Bills G."/>
            <person name="Bluhm B."/>
            <person name="Cannon C."/>
            <person name="Castanera R."/>
            <person name="Culley D."/>
            <person name="Daum C."/>
            <person name="Ezra D."/>
            <person name="Gonzalez J."/>
            <person name="Henrissat B."/>
            <person name="Kuo A."/>
            <person name="Liang C."/>
            <person name="Lipzen A."/>
            <person name="Lutzoni F."/>
            <person name="Magnuson J."/>
            <person name="Mondo S."/>
            <person name="Nolan M."/>
            <person name="Ohm R."/>
            <person name="Pangilinan J."/>
            <person name="Park H.-J."/>
            <person name="Ramirez L."/>
            <person name="Alfaro M."/>
            <person name="Sun H."/>
            <person name="Tritt A."/>
            <person name="Yoshinaga Y."/>
            <person name="Zwiers L.-H."/>
            <person name="Turgeon B."/>
            <person name="Goodwin S."/>
            <person name="Spatafora J."/>
            <person name="Crous P."/>
            <person name="Grigoriev I."/>
        </authorList>
    </citation>
    <scope>NUCLEOTIDE SEQUENCE</scope>
    <source>
        <strain evidence="8">CBS 690.94</strain>
    </source>
</reference>
<evidence type="ECO:0000313" key="9">
    <source>
        <dbReference type="Proteomes" id="UP000799764"/>
    </source>
</evidence>
<dbReference type="Pfam" id="PF20684">
    <property type="entry name" value="Fung_rhodopsin"/>
    <property type="match status" value="1"/>
</dbReference>
<evidence type="ECO:0000256" key="2">
    <source>
        <dbReference type="ARBA" id="ARBA00022692"/>
    </source>
</evidence>
<evidence type="ECO:0000313" key="8">
    <source>
        <dbReference type="EMBL" id="KAF2448336.1"/>
    </source>
</evidence>
<dbReference type="InterPro" id="IPR052337">
    <property type="entry name" value="SAT4-like"/>
</dbReference>
<dbReference type="OrthoDB" id="444631at2759"/>
<keyword evidence="9" id="KW-1185">Reference proteome</keyword>
<dbReference type="EMBL" id="MU001495">
    <property type="protein sequence ID" value="KAF2448336.1"/>
    <property type="molecule type" value="Genomic_DNA"/>
</dbReference>
<evidence type="ECO:0000256" key="1">
    <source>
        <dbReference type="ARBA" id="ARBA00004141"/>
    </source>
</evidence>
<feature type="transmembrane region" description="Helical" evidence="6">
    <location>
        <begin position="235"/>
        <end position="260"/>
    </location>
</feature>
<evidence type="ECO:0000256" key="3">
    <source>
        <dbReference type="ARBA" id="ARBA00022989"/>
    </source>
</evidence>
<dbReference type="PANTHER" id="PTHR33048">
    <property type="entry name" value="PTH11-LIKE INTEGRAL MEMBRANE PROTEIN (AFU_ORTHOLOGUE AFUA_5G11245)"/>
    <property type="match status" value="1"/>
</dbReference>
<dbReference type="InterPro" id="IPR049326">
    <property type="entry name" value="Rhodopsin_dom_fungi"/>
</dbReference>
<comment type="similarity">
    <text evidence="5">Belongs to the SAT4 family.</text>
</comment>
<protein>
    <recommendedName>
        <fullName evidence="7">Rhodopsin domain-containing protein</fullName>
    </recommendedName>
</protein>